<dbReference type="SUPFAM" id="SSF54534">
    <property type="entry name" value="FKBP-like"/>
    <property type="match status" value="1"/>
</dbReference>
<dbReference type="InterPro" id="IPR001437">
    <property type="entry name" value="Tscrpt_elong_fac_GreA/B_C"/>
</dbReference>
<dbReference type="PIRSF" id="PIRSF006092">
    <property type="entry name" value="GreA_GreB"/>
    <property type="match status" value="1"/>
</dbReference>
<feature type="domain" description="Transcription elongation factor GreA/GreB C-terminal" evidence="1">
    <location>
        <begin position="84"/>
        <end position="154"/>
    </location>
</feature>
<dbReference type="InterPro" id="IPR036953">
    <property type="entry name" value="GreA/GreB_C_sf"/>
</dbReference>
<dbReference type="InterPro" id="IPR023459">
    <property type="entry name" value="Tscrpt_elong_fac_GreA/B_fam"/>
</dbReference>
<name>A0A2G9YVF6_9BACT</name>
<dbReference type="Gene3D" id="1.10.287.180">
    <property type="entry name" value="Transcription elongation factor, GreA/GreB, N-terminal domain"/>
    <property type="match status" value="1"/>
</dbReference>
<gene>
    <name evidence="2" type="ORF">COX36_04440</name>
</gene>
<dbReference type="GO" id="GO:0003677">
    <property type="term" value="F:DNA binding"/>
    <property type="evidence" value="ECO:0007669"/>
    <property type="project" value="InterPro"/>
</dbReference>
<evidence type="ECO:0000313" key="3">
    <source>
        <dbReference type="Proteomes" id="UP000230273"/>
    </source>
</evidence>
<comment type="caution">
    <text evidence="2">The sequence shown here is derived from an EMBL/GenBank/DDBJ whole genome shotgun (WGS) entry which is preliminary data.</text>
</comment>
<dbReference type="AlphaFoldDB" id="A0A2G9YVF6"/>
<dbReference type="Pfam" id="PF01272">
    <property type="entry name" value="GreA_GreB"/>
    <property type="match status" value="1"/>
</dbReference>
<reference evidence="2 3" key="1">
    <citation type="submission" date="2017-09" db="EMBL/GenBank/DDBJ databases">
        <title>Depth-based differentiation of microbial function through sediment-hosted aquifers and enrichment of novel symbionts in the deep terrestrial subsurface.</title>
        <authorList>
            <person name="Probst A.J."/>
            <person name="Ladd B."/>
            <person name="Jarett J.K."/>
            <person name="Geller-Mcgrath D.E."/>
            <person name="Sieber C.M."/>
            <person name="Emerson J.B."/>
            <person name="Anantharaman K."/>
            <person name="Thomas B.C."/>
            <person name="Malmstrom R."/>
            <person name="Stieglmeier M."/>
            <person name="Klingl A."/>
            <person name="Woyke T."/>
            <person name="Ryan C.M."/>
            <person name="Banfield J.F."/>
        </authorList>
    </citation>
    <scope>NUCLEOTIDE SEQUENCE [LARGE SCALE GENOMIC DNA]</scope>
    <source>
        <strain evidence="2">CG23_combo_of_CG06-09_8_20_14_all_38_19</strain>
    </source>
</reference>
<sequence>MAEKKFYITEEELKKVKKEHKDLQTLKIIKTKSEVPNIWQSEDLNPEYLSFFEDVSLLEARMADLGYILRNVEIIKIPPKEKQNIINVGAHVAVEVDDQLDEFQIVGTLEANPALGKISNESPVGKVLLGHKVGDEVTVSSPIKTVYKIKKIKYLTS</sequence>
<dbReference type="GO" id="GO:0006354">
    <property type="term" value="P:DNA-templated transcription elongation"/>
    <property type="evidence" value="ECO:0007669"/>
    <property type="project" value="TreeGrafter"/>
</dbReference>
<dbReference type="GO" id="GO:0032784">
    <property type="term" value="P:regulation of DNA-templated transcription elongation"/>
    <property type="evidence" value="ECO:0007669"/>
    <property type="project" value="InterPro"/>
</dbReference>
<dbReference type="EMBL" id="PCRP01000070">
    <property type="protein sequence ID" value="PIP23234.1"/>
    <property type="molecule type" value="Genomic_DNA"/>
</dbReference>
<protein>
    <recommendedName>
        <fullName evidence="1">Transcription elongation factor GreA/GreB C-terminal domain-containing protein</fullName>
    </recommendedName>
</protein>
<evidence type="ECO:0000313" key="2">
    <source>
        <dbReference type="EMBL" id="PIP23234.1"/>
    </source>
</evidence>
<accession>A0A2G9YVF6</accession>
<dbReference type="Proteomes" id="UP000230273">
    <property type="component" value="Unassembled WGS sequence"/>
</dbReference>
<dbReference type="Gene3D" id="3.10.50.30">
    <property type="entry name" value="Transcription elongation factor, GreA/GreB, C-terminal domain"/>
    <property type="match status" value="1"/>
</dbReference>
<evidence type="ECO:0000259" key="1">
    <source>
        <dbReference type="Pfam" id="PF01272"/>
    </source>
</evidence>
<proteinExistence type="predicted"/>
<organism evidence="2 3">
    <name type="scientific">Candidatus Nealsonbacteria bacterium CG23_combo_of_CG06-09_8_20_14_all_38_19</name>
    <dbReference type="NCBI Taxonomy" id="1974721"/>
    <lineage>
        <taxon>Bacteria</taxon>
        <taxon>Candidatus Nealsoniibacteriota</taxon>
    </lineage>
</organism>
<dbReference type="InterPro" id="IPR036805">
    <property type="entry name" value="Tscrpt_elong_fac_GreA/B_N_sf"/>
</dbReference>
<dbReference type="SUPFAM" id="SSF46557">
    <property type="entry name" value="GreA transcript cleavage protein, N-terminal domain"/>
    <property type="match status" value="1"/>
</dbReference>
<dbReference type="GO" id="GO:0070063">
    <property type="term" value="F:RNA polymerase binding"/>
    <property type="evidence" value="ECO:0007669"/>
    <property type="project" value="InterPro"/>
</dbReference>
<dbReference type="PANTHER" id="PTHR30437">
    <property type="entry name" value="TRANSCRIPTION ELONGATION FACTOR GREA"/>
    <property type="match status" value="1"/>
</dbReference>
<dbReference type="PANTHER" id="PTHR30437:SF4">
    <property type="entry name" value="TRANSCRIPTION ELONGATION FACTOR GREA"/>
    <property type="match status" value="1"/>
</dbReference>